<keyword evidence="2" id="KW-1185">Reference proteome</keyword>
<dbReference type="Proteomes" id="UP001638806">
    <property type="component" value="Unassembled WGS sequence"/>
</dbReference>
<gene>
    <name evidence="1" type="ORF">ACCO45_002016</name>
</gene>
<reference evidence="1" key="1">
    <citation type="submission" date="2024-12" db="EMBL/GenBank/DDBJ databases">
        <title>Comparative genomics and development of molecular markers within Purpureocillium lilacinum and among Purpureocillium species.</title>
        <authorList>
            <person name="Yeh Z.-Y."/>
            <person name="Ni N.-T."/>
            <person name="Lo P.-H."/>
            <person name="Mushyakhwo K."/>
            <person name="Lin C.-F."/>
            <person name="Nai Y.-S."/>
        </authorList>
    </citation>
    <scope>NUCLEOTIDE SEQUENCE</scope>
    <source>
        <strain evidence="1">NCHU-NPUST-175</strain>
    </source>
</reference>
<evidence type="ECO:0000313" key="1">
    <source>
        <dbReference type="EMBL" id="KAL3965012.1"/>
    </source>
</evidence>
<name>A0ACC4E9Z6_PURLI</name>
<organism evidence="1 2">
    <name type="scientific">Purpureocillium lilacinum</name>
    <name type="common">Paecilomyces lilacinus</name>
    <dbReference type="NCBI Taxonomy" id="33203"/>
    <lineage>
        <taxon>Eukaryota</taxon>
        <taxon>Fungi</taxon>
        <taxon>Dikarya</taxon>
        <taxon>Ascomycota</taxon>
        <taxon>Pezizomycotina</taxon>
        <taxon>Sordariomycetes</taxon>
        <taxon>Hypocreomycetidae</taxon>
        <taxon>Hypocreales</taxon>
        <taxon>Ophiocordycipitaceae</taxon>
        <taxon>Purpureocillium</taxon>
    </lineage>
</organism>
<proteinExistence type="predicted"/>
<dbReference type="EMBL" id="JBGNUJ010000002">
    <property type="protein sequence ID" value="KAL3965012.1"/>
    <property type="molecule type" value="Genomic_DNA"/>
</dbReference>
<sequence length="202" mass="21481">MVEEASQAPLGHPTIYRGSARPVPTGGVVAQFTLYSSCTLQLSPAGSYYPTPAKAKSRMLIAYPRYSKTVRCAIKPPIFSKSDTHGSGFLSCESERILCCTDRSTTRAPGQPATLFDSPAAALALALPRPTSPHAGQTATARTEHEPSGCVQHIARHKAPPTKHLVTGTEALGTSQIWPGPPPPSSHANRHHRRARIGACTL</sequence>
<accession>A0ACC4E9Z6</accession>
<protein>
    <submittedName>
        <fullName evidence="1">Uncharacterized protein</fullName>
    </submittedName>
</protein>
<evidence type="ECO:0000313" key="2">
    <source>
        <dbReference type="Proteomes" id="UP001638806"/>
    </source>
</evidence>
<comment type="caution">
    <text evidence="1">The sequence shown here is derived from an EMBL/GenBank/DDBJ whole genome shotgun (WGS) entry which is preliminary data.</text>
</comment>